<dbReference type="EMBL" id="UGJR01000002">
    <property type="protein sequence ID" value="STR39164.1"/>
    <property type="molecule type" value="Genomic_DNA"/>
</dbReference>
<keyword evidence="1" id="KW-0472">Membrane</keyword>
<name>A0A7H4LSN8_9ENTR</name>
<protein>
    <submittedName>
        <fullName evidence="2">Putative inner membrane ABC-transporter</fullName>
    </submittedName>
</protein>
<evidence type="ECO:0000313" key="3">
    <source>
        <dbReference type="Proteomes" id="UP000255050"/>
    </source>
</evidence>
<keyword evidence="1" id="KW-0812">Transmembrane</keyword>
<dbReference type="Proteomes" id="UP000255050">
    <property type="component" value="Unassembled WGS sequence"/>
</dbReference>
<dbReference type="AlphaFoldDB" id="A0A7H4LSN8"/>
<organism evidence="2 3">
    <name type="scientific">Klebsiella michiganensis</name>
    <dbReference type="NCBI Taxonomy" id="1134687"/>
    <lineage>
        <taxon>Bacteria</taxon>
        <taxon>Pseudomonadati</taxon>
        <taxon>Pseudomonadota</taxon>
        <taxon>Gammaproteobacteria</taxon>
        <taxon>Enterobacterales</taxon>
        <taxon>Enterobacteriaceae</taxon>
        <taxon>Klebsiella/Raoultella group</taxon>
        <taxon>Klebsiella</taxon>
    </lineage>
</organism>
<feature type="transmembrane region" description="Helical" evidence="1">
    <location>
        <begin position="27"/>
        <end position="52"/>
    </location>
</feature>
<sequence>MSSHSSNTESLSRFPLWQVITPVRRKVLLAMALAGLAAFTSLGALLFLAWCLRDLRGAPDIIPSGR</sequence>
<comment type="caution">
    <text evidence="2">The sequence shown here is derived from an EMBL/GenBank/DDBJ whole genome shotgun (WGS) entry which is preliminary data.</text>
</comment>
<accession>A0A7H4LSN8</accession>
<proteinExistence type="predicted"/>
<gene>
    <name evidence="2" type="primary">ybtP_1</name>
    <name evidence="2" type="ORF">NCTC11694_00301</name>
</gene>
<reference evidence="2 3" key="1">
    <citation type="submission" date="2018-06" db="EMBL/GenBank/DDBJ databases">
        <authorList>
            <consortium name="Pathogen Informatics"/>
            <person name="Doyle S."/>
        </authorList>
    </citation>
    <scope>NUCLEOTIDE SEQUENCE [LARGE SCALE GENOMIC DNA]</scope>
    <source>
        <strain evidence="2 3">NCTC11694</strain>
    </source>
</reference>
<keyword evidence="1" id="KW-1133">Transmembrane helix</keyword>
<evidence type="ECO:0000256" key="1">
    <source>
        <dbReference type="SAM" id="Phobius"/>
    </source>
</evidence>
<evidence type="ECO:0000313" key="2">
    <source>
        <dbReference type="EMBL" id="STR39164.1"/>
    </source>
</evidence>